<name>A0ABW7HEE6_9BURK</name>
<dbReference type="Proteomes" id="UP001606134">
    <property type="component" value="Unassembled WGS sequence"/>
</dbReference>
<evidence type="ECO:0000313" key="2">
    <source>
        <dbReference type="Proteomes" id="UP001606134"/>
    </source>
</evidence>
<accession>A0ABW7HEE6</accession>
<dbReference type="RefSeq" id="WP_394412888.1">
    <property type="nucleotide sequence ID" value="NZ_JBIGIC010000008.1"/>
</dbReference>
<proteinExistence type="predicted"/>
<protein>
    <submittedName>
        <fullName evidence="1">Uncharacterized protein</fullName>
    </submittedName>
</protein>
<keyword evidence="2" id="KW-1185">Reference proteome</keyword>
<reference evidence="1 2" key="1">
    <citation type="submission" date="2024-08" db="EMBL/GenBank/DDBJ databases">
        <authorList>
            <person name="Lu H."/>
        </authorList>
    </citation>
    <scope>NUCLEOTIDE SEQUENCE [LARGE SCALE GENOMIC DNA]</scope>
    <source>
        <strain evidence="1 2">BYS78W</strain>
    </source>
</reference>
<evidence type="ECO:0000313" key="1">
    <source>
        <dbReference type="EMBL" id="MFG6488288.1"/>
    </source>
</evidence>
<organism evidence="1 2">
    <name type="scientific">Pelomonas candidula</name>
    <dbReference type="NCBI Taxonomy" id="3299025"/>
    <lineage>
        <taxon>Bacteria</taxon>
        <taxon>Pseudomonadati</taxon>
        <taxon>Pseudomonadota</taxon>
        <taxon>Betaproteobacteria</taxon>
        <taxon>Burkholderiales</taxon>
        <taxon>Sphaerotilaceae</taxon>
        <taxon>Roseateles</taxon>
    </lineage>
</organism>
<gene>
    <name evidence="1" type="ORF">ACG04R_16495</name>
</gene>
<comment type="caution">
    <text evidence="1">The sequence shown here is derived from an EMBL/GenBank/DDBJ whole genome shotgun (WGS) entry which is preliminary data.</text>
</comment>
<sequence>MTTHNGANKTNRFPRTGMGAVLYVTGANVNHTETGATAQLSPVNG</sequence>
<dbReference type="EMBL" id="JBIGIC010000008">
    <property type="protein sequence ID" value="MFG6488288.1"/>
    <property type="molecule type" value="Genomic_DNA"/>
</dbReference>